<organism evidence="1 2">
    <name type="scientific">Dyella acidiphila</name>
    <dbReference type="NCBI Taxonomy" id="2775866"/>
    <lineage>
        <taxon>Bacteria</taxon>
        <taxon>Pseudomonadati</taxon>
        <taxon>Pseudomonadota</taxon>
        <taxon>Gammaproteobacteria</taxon>
        <taxon>Lysobacterales</taxon>
        <taxon>Rhodanobacteraceae</taxon>
        <taxon>Dyella</taxon>
    </lineage>
</organism>
<name>A0ABR9G6L3_9GAMM</name>
<gene>
    <name evidence="1" type="ORF">IGX34_04745</name>
</gene>
<dbReference type="EMBL" id="JACZZA010000002">
    <property type="protein sequence ID" value="MBE1159683.1"/>
    <property type="molecule type" value="Genomic_DNA"/>
</dbReference>
<protein>
    <submittedName>
        <fullName evidence="1">Uncharacterized protein</fullName>
    </submittedName>
</protein>
<dbReference type="Proteomes" id="UP000651010">
    <property type="component" value="Unassembled WGS sequence"/>
</dbReference>
<reference evidence="1 2" key="1">
    <citation type="submission" date="2020-09" db="EMBL/GenBank/DDBJ databases">
        <title>Dyella sp. 7MK23 isolated from forest soil.</title>
        <authorList>
            <person name="Fu J."/>
        </authorList>
    </citation>
    <scope>NUCLEOTIDE SEQUENCE [LARGE SCALE GENOMIC DNA]</scope>
    <source>
        <strain evidence="1 2">7MK23</strain>
    </source>
</reference>
<evidence type="ECO:0000313" key="2">
    <source>
        <dbReference type="Proteomes" id="UP000651010"/>
    </source>
</evidence>
<accession>A0ABR9G6L3</accession>
<evidence type="ECO:0000313" key="1">
    <source>
        <dbReference type="EMBL" id="MBE1159683.1"/>
    </source>
</evidence>
<comment type="caution">
    <text evidence="1">The sequence shown here is derived from an EMBL/GenBank/DDBJ whole genome shotgun (WGS) entry which is preliminary data.</text>
</comment>
<dbReference type="RefSeq" id="WP_192554554.1">
    <property type="nucleotide sequence ID" value="NZ_JACZZA010000002.1"/>
</dbReference>
<keyword evidence="2" id="KW-1185">Reference proteome</keyword>
<proteinExistence type="predicted"/>
<sequence length="66" mass="7319">MTPLDKPLKRQIDIQGQPFTVTLDSTGIKITKKAHRNGFEVSWAELIRNDPAMAEEHSAPPVAAHN</sequence>